<evidence type="ECO:0000313" key="3">
    <source>
        <dbReference type="Proteomes" id="UP000006039"/>
    </source>
</evidence>
<dbReference type="Proteomes" id="UP000006039">
    <property type="component" value="Unassembled WGS sequence"/>
</dbReference>
<dbReference type="HOGENOM" id="CLU_1669489_0_0_1"/>
<dbReference type="RefSeq" id="XP_009220817.1">
    <property type="nucleotide sequence ID" value="XM_009222553.1"/>
</dbReference>
<sequence length="158" mass="17551">MGFWQAGAPDRCQSLANWMCTPLPTWPPGGWGAEALARGVRVPPAPLPRVDLNEHDARAVPRVVPVPAALVVFWTLHRAVWLPHHAPPELCRVRPDHPLLVLANGLWMLPVTPHCLVPKSSWPTLREPEWLFRGVEVKARMASSKREALWIAVRAGTG</sequence>
<dbReference type="EnsemblFungi" id="EJT79672">
    <property type="protein sequence ID" value="EJT79672"/>
    <property type="gene ID" value="GGTG_04756"/>
</dbReference>
<proteinExistence type="predicted"/>
<dbReference type="GeneID" id="20345214"/>
<keyword evidence="3" id="KW-1185">Reference proteome</keyword>
<evidence type="ECO:0000313" key="2">
    <source>
        <dbReference type="EnsemblFungi" id="EJT79672"/>
    </source>
</evidence>
<dbReference type="VEuPathDB" id="FungiDB:GGTG_04756"/>
<reference evidence="2" key="5">
    <citation type="submission" date="2018-04" db="UniProtKB">
        <authorList>
            <consortium name="EnsemblFungi"/>
        </authorList>
    </citation>
    <scope>IDENTIFICATION</scope>
    <source>
        <strain evidence="2">R3-111a-1</strain>
    </source>
</reference>
<name>J3NU07_GAET3</name>
<reference evidence="2" key="4">
    <citation type="journal article" date="2015" name="G3 (Bethesda)">
        <title>Genome sequences of three phytopathogenic species of the Magnaporthaceae family of fungi.</title>
        <authorList>
            <person name="Okagaki L.H."/>
            <person name="Nunes C.C."/>
            <person name="Sailsbery J."/>
            <person name="Clay B."/>
            <person name="Brown D."/>
            <person name="John T."/>
            <person name="Oh Y."/>
            <person name="Young N."/>
            <person name="Fitzgerald M."/>
            <person name="Haas B.J."/>
            <person name="Zeng Q."/>
            <person name="Young S."/>
            <person name="Adiconis X."/>
            <person name="Fan L."/>
            <person name="Levin J.Z."/>
            <person name="Mitchell T.K."/>
            <person name="Okubara P.A."/>
            <person name="Farman M.L."/>
            <person name="Kohn L.M."/>
            <person name="Birren B."/>
            <person name="Ma L.-J."/>
            <person name="Dean R.A."/>
        </authorList>
    </citation>
    <scope>NUCLEOTIDE SEQUENCE</scope>
    <source>
        <strain evidence="2">R3-111a-1</strain>
    </source>
</reference>
<reference evidence="3" key="1">
    <citation type="submission" date="2010-07" db="EMBL/GenBank/DDBJ databases">
        <title>The genome sequence of Gaeumannomyces graminis var. tritici strain R3-111a-1.</title>
        <authorList>
            <consortium name="The Broad Institute Genome Sequencing Platform"/>
            <person name="Ma L.-J."/>
            <person name="Dead R."/>
            <person name="Young S."/>
            <person name="Zeng Q."/>
            <person name="Koehrsen M."/>
            <person name="Alvarado L."/>
            <person name="Berlin A."/>
            <person name="Chapman S.B."/>
            <person name="Chen Z."/>
            <person name="Freedman E."/>
            <person name="Gellesch M."/>
            <person name="Goldberg J."/>
            <person name="Griggs A."/>
            <person name="Gujja S."/>
            <person name="Heilman E.R."/>
            <person name="Heiman D."/>
            <person name="Hepburn T."/>
            <person name="Howarth C."/>
            <person name="Jen D."/>
            <person name="Larson L."/>
            <person name="Mehta T."/>
            <person name="Neiman D."/>
            <person name="Pearson M."/>
            <person name="Roberts A."/>
            <person name="Saif S."/>
            <person name="Shea T."/>
            <person name="Shenoy N."/>
            <person name="Sisk P."/>
            <person name="Stolte C."/>
            <person name="Sykes S."/>
            <person name="Walk T."/>
            <person name="White J."/>
            <person name="Yandava C."/>
            <person name="Haas B."/>
            <person name="Nusbaum C."/>
            <person name="Birren B."/>
        </authorList>
    </citation>
    <scope>NUCLEOTIDE SEQUENCE [LARGE SCALE GENOMIC DNA]</scope>
    <source>
        <strain evidence="3">R3-111a-1</strain>
    </source>
</reference>
<protein>
    <submittedName>
        <fullName evidence="1 2">Uncharacterized protein</fullName>
    </submittedName>
</protein>
<evidence type="ECO:0000313" key="1">
    <source>
        <dbReference type="EMBL" id="EJT79672.1"/>
    </source>
</evidence>
<gene>
    <name evidence="2" type="primary">20345214</name>
    <name evidence="1" type="ORF">GGTG_04756</name>
</gene>
<reference evidence="1" key="2">
    <citation type="submission" date="2010-07" db="EMBL/GenBank/DDBJ databases">
        <authorList>
            <consortium name="The Broad Institute Genome Sequencing Platform"/>
            <consortium name="Broad Institute Genome Sequencing Center for Infectious Disease"/>
            <person name="Ma L.-J."/>
            <person name="Dead R."/>
            <person name="Young S."/>
            <person name="Zeng Q."/>
            <person name="Koehrsen M."/>
            <person name="Alvarado L."/>
            <person name="Berlin A."/>
            <person name="Chapman S.B."/>
            <person name="Chen Z."/>
            <person name="Freedman E."/>
            <person name="Gellesch M."/>
            <person name="Goldberg J."/>
            <person name="Griggs A."/>
            <person name="Gujja S."/>
            <person name="Heilman E.R."/>
            <person name="Heiman D."/>
            <person name="Hepburn T."/>
            <person name="Howarth C."/>
            <person name="Jen D."/>
            <person name="Larson L."/>
            <person name="Mehta T."/>
            <person name="Neiman D."/>
            <person name="Pearson M."/>
            <person name="Roberts A."/>
            <person name="Saif S."/>
            <person name="Shea T."/>
            <person name="Shenoy N."/>
            <person name="Sisk P."/>
            <person name="Stolte C."/>
            <person name="Sykes S."/>
            <person name="Walk T."/>
            <person name="White J."/>
            <person name="Yandava C."/>
            <person name="Haas B."/>
            <person name="Nusbaum C."/>
            <person name="Birren B."/>
        </authorList>
    </citation>
    <scope>NUCLEOTIDE SEQUENCE</scope>
    <source>
        <strain evidence="1">R3-111a-1</strain>
    </source>
</reference>
<reference evidence="1" key="3">
    <citation type="submission" date="2010-09" db="EMBL/GenBank/DDBJ databases">
        <title>Annotation of Gaeumannomyces graminis var. tritici R3-111a-1.</title>
        <authorList>
            <consortium name="The Broad Institute Genome Sequencing Platform"/>
            <person name="Ma L.-J."/>
            <person name="Dead R."/>
            <person name="Young S.K."/>
            <person name="Zeng Q."/>
            <person name="Gargeya S."/>
            <person name="Fitzgerald M."/>
            <person name="Haas B."/>
            <person name="Abouelleil A."/>
            <person name="Alvarado L."/>
            <person name="Arachchi H.M."/>
            <person name="Berlin A."/>
            <person name="Brown A."/>
            <person name="Chapman S.B."/>
            <person name="Chen Z."/>
            <person name="Dunbar C."/>
            <person name="Freedman E."/>
            <person name="Gearin G."/>
            <person name="Gellesch M."/>
            <person name="Goldberg J."/>
            <person name="Griggs A."/>
            <person name="Gujja S."/>
            <person name="Heiman D."/>
            <person name="Howarth C."/>
            <person name="Larson L."/>
            <person name="Lui A."/>
            <person name="MacDonald P.J.P."/>
            <person name="Mehta T."/>
            <person name="Montmayeur A."/>
            <person name="Murphy C."/>
            <person name="Neiman D."/>
            <person name="Pearson M."/>
            <person name="Priest M."/>
            <person name="Roberts A."/>
            <person name="Saif S."/>
            <person name="Shea T."/>
            <person name="Shenoy N."/>
            <person name="Sisk P."/>
            <person name="Stolte C."/>
            <person name="Sykes S."/>
            <person name="Yandava C."/>
            <person name="Wortman J."/>
            <person name="Nusbaum C."/>
            <person name="Birren B."/>
        </authorList>
    </citation>
    <scope>NUCLEOTIDE SEQUENCE</scope>
    <source>
        <strain evidence="1">R3-111a-1</strain>
    </source>
</reference>
<dbReference type="EMBL" id="GL385396">
    <property type="protein sequence ID" value="EJT79672.1"/>
    <property type="molecule type" value="Genomic_DNA"/>
</dbReference>
<organism evidence="1">
    <name type="scientific">Gaeumannomyces tritici (strain R3-111a-1)</name>
    <name type="common">Wheat and barley take-all root rot fungus</name>
    <name type="synonym">Gaeumannomyces graminis var. tritici</name>
    <dbReference type="NCBI Taxonomy" id="644352"/>
    <lineage>
        <taxon>Eukaryota</taxon>
        <taxon>Fungi</taxon>
        <taxon>Dikarya</taxon>
        <taxon>Ascomycota</taxon>
        <taxon>Pezizomycotina</taxon>
        <taxon>Sordariomycetes</taxon>
        <taxon>Sordariomycetidae</taxon>
        <taxon>Magnaporthales</taxon>
        <taxon>Magnaporthaceae</taxon>
        <taxon>Gaeumannomyces</taxon>
    </lineage>
</organism>
<dbReference type="AlphaFoldDB" id="J3NU07"/>
<accession>J3NU07</accession>